<reference evidence="2 3" key="1">
    <citation type="submission" date="2018-11" db="EMBL/GenBank/DDBJ databases">
        <title>Microbial catabolism of amino acid.</title>
        <authorList>
            <person name="Hibi M."/>
            <person name="Ogawa J."/>
        </authorList>
    </citation>
    <scope>NUCLEOTIDE SEQUENCE [LARGE SCALE GENOMIC DNA]</scope>
    <source>
        <strain evidence="2 3">C31-06</strain>
    </source>
</reference>
<organism evidence="2 3">
    <name type="scientific">Rhodococcus wratislaviensis</name>
    <name type="common">Tsukamurella wratislaviensis</name>
    <dbReference type="NCBI Taxonomy" id="44752"/>
    <lineage>
        <taxon>Bacteria</taxon>
        <taxon>Bacillati</taxon>
        <taxon>Actinomycetota</taxon>
        <taxon>Actinomycetes</taxon>
        <taxon>Mycobacteriales</taxon>
        <taxon>Nocardiaceae</taxon>
        <taxon>Rhodococcus</taxon>
    </lineage>
</organism>
<protein>
    <submittedName>
        <fullName evidence="2">Uncharacterized protein</fullName>
    </submittedName>
</protein>
<evidence type="ECO:0000313" key="3">
    <source>
        <dbReference type="Proteomes" id="UP000287519"/>
    </source>
</evidence>
<name>A0A402CNL4_RHOWR</name>
<feature type="compositionally biased region" description="Basic and acidic residues" evidence="1">
    <location>
        <begin position="81"/>
        <end position="95"/>
    </location>
</feature>
<dbReference type="EMBL" id="BHYM01000175">
    <property type="protein sequence ID" value="GCE45123.1"/>
    <property type="molecule type" value="Genomic_DNA"/>
</dbReference>
<feature type="region of interest" description="Disordered" evidence="1">
    <location>
        <begin position="77"/>
        <end position="120"/>
    </location>
</feature>
<evidence type="ECO:0000313" key="2">
    <source>
        <dbReference type="EMBL" id="GCE45123.1"/>
    </source>
</evidence>
<feature type="region of interest" description="Disordered" evidence="1">
    <location>
        <begin position="241"/>
        <end position="297"/>
    </location>
</feature>
<sequence length="463" mass="51091">MPPPCVGQEQCRTVDAGECGRPGFLGFGRVPAVQQGQEVPVGPGPRQRRHVGVPGHIEREQFADRERHRPSVEEGVVVGPHEPRFPAAGRHEQEPHQGGPGRVERRGPVGDEDALQFGGPRGLRQAGEVEFAERYVDGRGHHLHERAVPRGHECHPQIRVPLQECRRGPAHPVRVDGALQVQFHLHRVGVDRRFREQCVEQQPGLQRGGRPHVGQRAEAFFPRVEVVLGDVDEGNVRGREPACDPAARVGHQGGQRLPPSCRQPLHLGAREQGVRETETDPEPSADHDRVDLDGGRRRHVRVRDVAEVAEPVGGGPAGRGVAGRRTRDLAEVVETDLPRFGVRQAARGVRVEVPEQSVADAHVRHRPEVFLHPLQRAAQVVAAGERVVEVDAAEFDADREDRGEPADGAGQVGARHHLLLPAVPFQSDQHRRSRDPPLGSPPRRRHHQRRQQNVEGAPVIQVR</sequence>
<comment type="caution">
    <text evidence="2">The sequence shown here is derived from an EMBL/GenBank/DDBJ whole genome shotgun (WGS) entry which is preliminary data.</text>
</comment>
<proteinExistence type="predicted"/>
<feature type="compositionally biased region" description="Basic and acidic residues" evidence="1">
    <location>
        <begin position="268"/>
        <end position="295"/>
    </location>
</feature>
<feature type="region of interest" description="Disordered" evidence="1">
    <location>
        <begin position="421"/>
        <end position="463"/>
    </location>
</feature>
<keyword evidence="3" id="KW-1185">Reference proteome</keyword>
<accession>A0A402CNL4</accession>
<evidence type="ECO:0000256" key="1">
    <source>
        <dbReference type="SAM" id="MobiDB-lite"/>
    </source>
</evidence>
<gene>
    <name evidence="2" type="ORF">Rhow_001308</name>
</gene>
<dbReference type="Proteomes" id="UP000287519">
    <property type="component" value="Unassembled WGS sequence"/>
</dbReference>
<dbReference type="AlphaFoldDB" id="A0A402CNL4"/>